<keyword evidence="3" id="KW-1185">Reference proteome</keyword>
<name>A0ABY3WIC3_9ACTN</name>
<evidence type="ECO:0000259" key="1">
    <source>
        <dbReference type="Pfam" id="PF00004"/>
    </source>
</evidence>
<dbReference type="SUPFAM" id="SSF52540">
    <property type="entry name" value="P-loop containing nucleoside triphosphate hydrolases"/>
    <property type="match status" value="1"/>
</dbReference>
<keyword evidence="2" id="KW-0547">Nucleotide-binding</keyword>
<dbReference type="EMBL" id="CP071872">
    <property type="protein sequence ID" value="UNM12349.1"/>
    <property type="molecule type" value="Genomic_DNA"/>
</dbReference>
<protein>
    <submittedName>
        <fullName evidence="2">ATP-binding protein</fullName>
    </submittedName>
</protein>
<reference evidence="2 3" key="1">
    <citation type="submission" date="2021-03" db="EMBL/GenBank/DDBJ databases">
        <title>Complete genome of Streptomyces formicae strain 1H-GS9 (DSM 100524).</title>
        <authorList>
            <person name="Atanasov K.E."/>
            <person name="Altabella T."/>
            <person name="Ferrer A."/>
        </authorList>
    </citation>
    <scope>NUCLEOTIDE SEQUENCE [LARGE SCALE GENOMIC DNA]</scope>
    <source>
        <strain evidence="2 3">1H-GS9</strain>
    </source>
</reference>
<dbReference type="RefSeq" id="WP_242330957.1">
    <property type="nucleotide sequence ID" value="NZ_CP071872.1"/>
</dbReference>
<dbReference type="Pfam" id="PF00004">
    <property type="entry name" value="AAA"/>
    <property type="match status" value="1"/>
</dbReference>
<feature type="domain" description="ATPase AAA-type core" evidence="1">
    <location>
        <begin position="271"/>
        <end position="385"/>
    </location>
</feature>
<dbReference type="PANTHER" id="PTHR23077">
    <property type="entry name" value="AAA-FAMILY ATPASE"/>
    <property type="match status" value="1"/>
</dbReference>
<sequence length="524" mass="57369">MANDHIMVNGAGQLLEAIQRAHTQAATELSQEEAARAAAMTLLAQLGGKSVTESDLTFEGGKFVLPKQYKGRVGEAISFLKRWQEQQSTHHNYNKIFRYRPYDVAHATNLALKEAFGTTGVGETIQTMFGPRPPEFVDVPTGVNESVQVPWGTTAFPPLGEDATIEIGYTRDREAGFLGCITVYAPRGVKAQVEGLFRLIEKHLKERSIYRGKALVGGDQLMPTFLDVRKVNPEHVIYSDDVLSQLNANVWSLIEHTDLMRELGEPLKRAVLLEGPYGTGKSLAAFLTAQKAEKNGWTFLFVRPGDNLDDAMRTAQLYAPAVVFFEDIDVVAEAGDPAKVSKLLDSFDGIGAKGAEVIAILTTNRKDKIHKGMLRPGRLDAVISINALDQSGVEKLIKAKVPADMIRVLQYGEIYESFKDFTPAFAAEAISRAKRFAIARLGRKPDFLTTADFVGAAKSLQPQLDLMTGADEEKTTPTLDKALREVVADVVDAVQFVDSDGDEAKVYGPDENVDGVKVDREALV</sequence>
<evidence type="ECO:0000313" key="2">
    <source>
        <dbReference type="EMBL" id="UNM12349.1"/>
    </source>
</evidence>
<organism evidence="2 3">
    <name type="scientific">Streptomyces formicae</name>
    <dbReference type="NCBI Taxonomy" id="1616117"/>
    <lineage>
        <taxon>Bacteria</taxon>
        <taxon>Bacillati</taxon>
        <taxon>Actinomycetota</taxon>
        <taxon>Actinomycetes</taxon>
        <taxon>Kitasatosporales</taxon>
        <taxon>Streptomycetaceae</taxon>
        <taxon>Streptomyces</taxon>
    </lineage>
</organism>
<dbReference type="Proteomes" id="UP000828924">
    <property type="component" value="Chromosome"/>
</dbReference>
<keyword evidence="2" id="KW-0067">ATP-binding</keyword>
<dbReference type="InterPro" id="IPR027417">
    <property type="entry name" value="P-loop_NTPase"/>
</dbReference>
<dbReference type="PANTHER" id="PTHR23077:SF199">
    <property type="entry name" value="AAA FAMILY ATPASE"/>
    <property type="match status" value="1"/>
</dbReference>
<proteinExistence type="predicted"/>
<accession>A0ABY3WIC3</accession>
<gene>
    <name evidence="2" type="ORF">J4032_13090</name>
</gene>
<dbReference type="InterPro" id="IPR003959">
    <property type="entry name" value="ATPase_AAA_core"/>
</dbReference>
<evidence type="ECO:0000313" key="3">
    <source>
        <dbReference type="Proteomes" id="UP000828924"/>
    </source>
</evidence>
<dbReference type="Gene3D" id="3.40.50.300">
    <property type="entry name" value="P-loop containing nucleotide triphosphate hydrolases"/>
    <property type="match status" value="1"/>
</dbReference>
<dbReference type="InterPro" id="IPR050168">
    <property type="entry name" value="AAA_ATPase_domain"/>
</dbReference>
<dbReference type="GO" id="GO:0005524">
    <property type="term" value="F:ATP binding"/>
    <property type="evidence" value="ECO:0007669"/>
    <property type="project" value="UniProtKB-KW"/>
</dbReference>